<protein>
    <recommendedName>
        <fullName evidence="4">Fe2OG dioxygenase domain-containing protein</fullName>
    </recommendedName>
</protein>
<dbReference type="Gene3D" id="2.60.120.330">
    <property type="entry name" value="B-lactam Antibiotic, Isopenicillin N Synthase, Chain"/>
    <property type="match status" value="2"/>
</dbReference>
<dbReference type="AlphaFoldDB" id="A0AAW1LI66"/>
<dbReference type="InterPro" id="IPR044861">
    <property type="entry name" value="IPNS-like_FE2OG_OXY"/>
</dbReference>
<feature type="domain" description="Fe2OG dioxygenase" evidence="4">
    <location>
        <begin position="115"/>
        <end position="217"/>
    </location>
</feature>
<dbReference type="GO" id="GO:0046872">
    <property type="term" value="F:metal ion binding"/>
    <property type="evidence" value="ECO:0007669"/>
    <property type="project" value="UniProtKB-KW"/>
</dbReference>
<dbReference type="GO" id="GO:0016491">
    <property type="term" value="F:oxidoreductase activity"/>
    <property type="evidence" value="ECO:0007669"/>
    <property type="project" value="UniProtKB-KW"/>
</dbReference>
<dbReference type="Pfam" id="PF03171">
    <property type="entry name" value="2OG-FeII_Oxy"/>
    <property type="match status" value="1"/>
</dbReference>
<evidence type="ECO:0000313" key="6">
    <source>
        <dbReference type="Proteomes" id="UP001443914"/>
    </source>
</evidence>
<dbReference type="Pfam" id="PF14226">
    <property type="entry name" value="DIOX_N"/>
    <property type="match status" value="1"/>
</dbReference>
<accession>A0AAW1LI66</accession>
<dbReference type="SUPFAM" id="SSF51197">
    <property type="entry name" value="Clavaminate synthase-like"/>
    <property type="match status" value="1"/>
</dbReference>
<sequence length="266" mass="30010">MEGQIPVIDLQKIQKESHLLREACKLWGCFRLINHGLPFKLIAEMKSTMKALFDRPVEIKRRIKGEIEISGFRPPSKLNPLYECFSIYDASPEAVSSFCTDLQLTPQQSPYNFENWLVEIRPNKYSFTPESIGSHGAIIHTDDGFLTILQDDESIGGLEVMDPSGSFVSVDPALGTFLVNLGDVATGWSNGELRNVQHRVQCKEAGMRLSIAVFLEPPKDTIIEPHPQFIKPNQPLRISPFTHKQLRNTRVAKNLHVGEALYLVRT</sequence>
<evidence type="ECO:0000313" key="5">
    <source>
        <dbReference type="EMBL" id="KAK9733229.1"/>
    </source>
</evidence>
<gene>
    <name evidence="5" type="ORF">RND81_04G052900</name>
</gene>
<dbReference type="Proteomes" id="UP001443914">
    <property type="component" value="Unassembled WGS sequence"/>
</dbReference>
<comment type="caution">
    <text evidence="5">The sequence shown here is derived from an EMBL/GenBank/DDBJ whole genome shotgun (WGS) entry which is preliminary data.</text>
</comment>
<dbReference type="PANTHER" id="PTHR47990">
    <property type="entry name" value="2-OXOGLUTARATE (2OG) AND FE(II)-DEPENDENT OXYGENASE SUPERFAMILY PROTEIN-RELATED"/>
    <property type="match status" value="1"/>
</dbReference>
<evidence type="ECO:0000256" key="2">
    <source>
        <dbReference type="ARBA" id="ARBA00023004"/>
    </source>
</evidence>
<name>A0AAW1LI66_SAPOF</name>
<keyword evidence="2 3" id="KW-0408">Iron</keyword>
<evidence type="ECO:0000256" key="1">
    <source>
        <dbReference type="ARBA" id="ARBA00022723"/>
    </source>
</evidence>
<keyword evidence="6" id="KW-1185">Reference proteome</keyword>
<organism evidence="5 6">
    <name type="scientific">Saponaria officinalis</name>
    <name type="common">Common soapwort</name>
    <name type="synonym">Lychnis saponaria</name>
    <dbReference type="NCBI Taxonomy" id="3572"/>
    <lineage>
        <taxon>Eukaryota</taxon>
        <taxon>Viridiplantae</taxon>
        <taxon>Streptophyta</taxon>
        <taxon>Embryophyta</taxon>
        <taxon>Tracheophyta</taxon>
        <taxon>Spermatophyta</taxon>
        <taxon>Magnoliopsida</taxon>
        <taxon>eudicotyledons</taxon>
        <taxon>Gunneridae</taxon>
        <taxon>Pentapetalae</taxon>
        <taxon>Caryophyllales</taxon>
        <taxon>Caryophyllaceae</taxon>
        <taxon>Caryophylleae</taxon>
        <taxon>Saponaria</taxon>
    </lineage>
</organism>
<dbReference type="InterPro" id="IPR050231">
    <property type="entry name" value="Iron_ascorbate_oxido_reductase"/>
</dbReference>
<dbReference type="PROSITE" id="PS51471">
    <property type="entry name" value="FE2OG_OXY"/>
    <property type="match status" value="1"/>
</dbReference>
<dbReference type="InterPro" id="IPR027443">
    <property type="entry name" value="IPNS-like_sf"/>
</dbReference>
<keyword evidence="3" id="KW-0560">Oxidoreductase</keyword>
<dbReference type="InterPro" id="IPR005123">
    <property type="entry name" value="Oxoglu/Fe-dep_dioxygenase_dom"/>
</dbReference>
<keyword evidence="1 3" id="KW-0479">Metal-binding</keyword>
<dbReference type="InterPro" id="IPR026992">
    <property type="entry name" value="DIOX_N"/>
</dbReference>
<comment type="similarity">
    <text evidence="3">Belongs to the iron/ascorbate-dependent oxidoreductase family.</text>
</comment>
<dbReference type="EMBL" id="JBDFQZ010000004">
    <property type="protein sequence ID" value="KAK9733229.1"/>
    <property type="molecule type" value="Genomic_DNA"/>
</dbReference>
<proteinExistence type="inferred from homology"/>
<evidence type="ECO:0000256" key="3">
    <source>
        <dbReference type="RuleBase" id="RU003682"/>
    </source>
</evidence>
<evidence type="ECO:0000259" key="4">
    <source>
        <dbReference type="PROSITE" id="PS51471"/>
    </source>
</evidence>
<reference evidence="5" key="1">
    <citation type="submission" date="2024-03" db="EMBL/GenBank/DDBJ databases">
        <title>WGS assembly of Saponaria officinalis var. Norfolk2.</title>
        <authorList>
            <person name="Jenkins J."/>
            <person name="Shu S."/>
            <person name="Grimwood J."/>
            <person name="Barry K."/>
            <person name="Goodstein D."/>
            <person name="Schmutz J."/>
            <person name="Leebens-Mack J."/>
            <person name="Osbourn A."/>
        </authorList>
    </citation>
    <scope>NUCLEOTIDE SEQUENCE [LARGE SCALE GENOMIC DNA]</scope>
    <source>
        <strain evidence="5">JIC</strain>
    </source>
</reference>